<evidence type="ECO:0000256" key="3">
    <source>
        <dbReference type="ARBA" id="ARBA00007579"/>
    </source>
</evidence>
<dbReference type="PROSITE" id="PS51462">
    <property type="entry name" value="NUDIX"/>
    <property type="match status" value="1"/>
</dbReference>
<dbReference type="NCBIfam" id="TIGR02150">
    <property type="entry name" value="IPP_isom_1"/>
    <property type="match status" value="1"/>
</dbReference>
<dbReference type="SUPFAM" id="SSF55811">
    <property type="entry name" value="Nudix"/>
    <property type="match status" value="1"/>
</dbReference>
<comment type="pathway">
    <text evidence="2">Isoprenoid biosynthesis; dimethylallyl diphosphate biosynthesis; dimethylallyl diphosphate from isopentenyl diphosphate: step 1/1.</text>
</comment>
<accession>A0A9P8NX51</accession>
<evidence type="ECO:0000256" key="11">
    <source>
        <dbReference type="ARBA" id="ARBA00023235"/>
    </source>
</evidence>
<dbReference type="CDD" id="cd02885">
    <property type="entry name" value="NUDIX_IPP_Isomerase"/>
    <property type="match status" value="1"/>
</dbReference>
<keyword evidence="6" id="KW-0479">Metal-binding</keyword>
<evidence type="ECO:0000256" key="14">
    <source>
        <dbReference type="ARBA" id="ARBA00072489"/>
    </source>
</evidence>
<name>A0A9P8NX51_9ASCO</name>
<dbReference type="EMBL" id="JAEUBD010001468">
    <property type="protein sequence ID" value="KAH3660837.1"/>
    <property type="molecule type" value="Genomic_DNA"/>
</dbReference>
<keyword evidence="19" id="KW-1185">Reference proteome</keyword>
<evidence type="ECO:0000256" key="9">
    <source>
        <dbReference type="ARBA" id="ARBA00023098"/>
    </source>
</evidence>
<dbReference type="InterPro" id="IPR011876">
    <property type="entry name" value="IsopentenylPP_isomerase_typ1"/>
</dbReference>
<evidence type="ECO:0000256" key="12">
    <source>
        <dbReference type="ARBA" id="ARBA00029294"/>
    </source>
</evidence>
<evidence type="ECO:0000256" key="6">
    <source>
        <dbReference type="ARBA" id="ARBA00022723"/>
    </source>
</evidence>
<dbReference type="InterPro" id="IPR000086">
    <property type="entry name" value="NUDIX_hydrolase_dom"/>
</dbReference>
<comment type="similarity">
    <text evidence="3">Belongs to the IPP isomerase type 1 family.</text>
</comment>
<dbReference type="OrthoDB" id="510307at2759"/>
<feature type="compositionally biased region" description="Low complexity" evidence="16">
    <location>
        <begin position="30"/>
        <end position="46"/>
    </location>
</feature>
<keyword evidence="9" id="KW-0443">Lipid metabolism</keyword>
<evidence type="ECO:0000259" key="17">
    <source>
        <dbReference type="PROSITE" id="PS51462"/>
    </source>
</evidence>
<reference evidence="18" key="1">
    <citation type="journal article" date="2021" name="Open Biol.">
        <title>Shared evolutionary footprints suggest mitochondrial oxidative damage underlies multiple complex I losses in fungi.</title>
        <authorList>
            <person name="Schikora-Tamarit M.A."/>
            <person name="Marcet-Houben M."/>
            <person name="Nosek J."/>
            <person name="Gabaldon T."/>
        </authorList>
    </citation>
    <scope>NUCLEOTIDE SEQUENCE</scope>
    <source>
        <strain evidence="18">NCAIM Y.01608</strain>
    </source>
</reference>
<dbReference type="GO" id="GO:0009240">
    <property type="term" value="P:isopentenyl diphosphate biosynthetic process"/>
    <property type="evidence" value="ECO:0007669"/>
    <property type="project" value="TreeGrafter"/>
</dbReference>
<dbReference type="Proteomes" id="UP000788993">
    <property type="component" value="Unassembled WGS sequence"/>
</dbReference>
<reference evidence="18" key="2">
    <citation type="submission" date="2021-01" db="EMBL/GenBank/DDBJ databases">
        <authorList>
            <person name="Schikora-Tamarit M.A."/>
        </authorList>
    </citation>
    <scope>NUCLEOTIDE SEQUENCE</scope>
    <source>
        <strain evidence="18">NCAIM Y.01608</strain>
    </source>
</reference>
<evidence type="ECO:0000256" key="13">
    <source>
        <dbReference type="ARBA" id="ARBA00071307"/>
    </source>
</evidence>
<evidence type="ECO:0000256" key="10">
    <source>
        <dbReference type="ARBA" id="ARBA00023229"/>
    </source>
</evidence>
<dbReference type="InterPro" id="IPR015797">
    <property type="entry name" value="NUDIX_hydrolase-like_dom_sf"/>
</dbReference>
<evidence type="ECO:0000256" key="15">
    <source>
        <dbReference type="ARBA" id="ARBA00083206"/>
    </source>
</evidence>
<keyword evidence="7" id="KW-0460">Magnesium</keyword>
<dbReference type="FunFam" id="3.90.79.10:FF:000012">
    <property type="entry name" value="Isopentenyl-diphosphate Delta-isomerase 1"/>
    <property type="match status" value="1"/>
</dbReference>
<keyword evidence="5" id="KW-0444">Lipid biosynthesis</keyword>
<keyword evidence="8" id="KW-0752">Steroid biosynthesis</keyword>
<comment type="cofactor">
    <cofactor evidence="1">
        <name>Mg(2+)</name>
        <dbReference type="ChEBI" id="CHEBI:18420"/>
    </cofactor>
</comment>
<feature type="region of interest" description="Disordered" evidence="16">
    <location>
        <begin position="25"/>
        <end position="49"/>
    </location>
</feature>
<feature type="domain" description="Nudix hydrolase" evidence="17">
    <location>
        <begin position="94"/>
        <end position="244"/>
    </location>
</feature>
<evidence type="ECO:0000256" key="16">
    <source>
        <dbReference type="SAM" id="MobiDB-lite"/>
    </source>
</evidence>
<dbReference type="Pfam" id="PF00293">
    <property type="entry name" value="NUDIX"/>
    <property type="match status" value="1"/>
</dbReference>
<dbReference type="PANTHER" id="PTHR10885:SF0">
    <property type="entry name" value="ISOPENTENYL-DIPHOSPHATE DELTA-ISOMERASE"/>
    <property type="match status" value="1"/>
</dbReference>
<evidence type="ECO:0000256" key="7">
    <source>
        <dbReference type="ARBA" id="ARBA00022842"/>
    </source>
</evidence>
<dbReference type="PANTHER" id="PTHR10885">
    <property type="entry name" value="ISOPENTENYL-DIPHOSPHATE DELTA-ISOMERASE"/>
    <property type="match status" value="1"/>
</dbReference>
<dbReference type="EC" id="5.3.3.2" evidence="4"/>
<organism evidence="18 19">
    <name type="scientific">Ogataea polymorpha</name>
    <dbReference type="NCBI Taxonomy" id="460523"/>
    <lineage>
        <taxon>Eukaryota</taxon>
        <taxon>Fungi</taxon>
        <taxon>Dikarya</taxon>
        <taxon>Ascomycota</taxon>
        <taxon>Saccharomycotina</taxon>
        <taxon>Pichiomycetes</taxon>
        <taxon>Pichiales</taxon>
        <taxon>Pichiaceae</taxon>
        <taxon>Ogataea</taxon>
    </lineage>
</organism>
<sequence length="272" mass="31471">MSKLSEYHQRVKSLTREDILTKFPEVTPLENTTGESSSSTTNGSTTYNPLFRGHDEEQIKLMDENCIVLDYDDRAIGAGTKKLCHIMDNINMGLLHRAFSVFLFDSDNRLLLQQRADEKITFPSMWTNTCCSHPLCVRSELGLDLDSSILGAKTAAQRKLEQELGIHPKDVPIENFKFLTRIHYMAPSNGPWGEHEIDYILIIKANPAFKANPNEVKDTRYVTADELKKMFKDPSLVFTPWFKLICESYLFKWWDHLEELDRFTSREIDRML</sequence>
<dbReference type="GO" id="GO:0006694">
    <property type="term" value="P:steroid biosynthetic process"/>
    <property type="evidence" value="ECO:0007669"/>
    <property type="project" value="UniProtKB-KW"/>
</dbReference>
<keyword evidence="10" id="KW-0414">Isoprene biosynthesis</keyword>
<proteinExistence type="inferred from homology"/>
<comment type="caution">
    <text evidence="18">The sequence shown here is derived from an EMBL/GenBank/DDBJ whole genome shotgun (WGS) entry which is preliminary data.</text>
</comment>
<dbReference type="GO" id="GO:0005737">
    <property type="term" value="C:cytoplasm"/>
    <property type="evidence" value="ECO:0007669"/>
    <property type="project" value="TreeGrafter"/>
</dbReference>
<evidence type="ECO:0000256" key="1">
    <source>
        <dbReference type="ARBA" id="ARBA00001946"/>
    </source>
</evidence>
<dbReference type="AlphaFoldDB" id="A0A9P8NX51"/>
<dbReference type="GO" id="GO:0046872">
    <property type="term" value="F:metal ion binding"/>
    <property type="evidence" value="ECO:0007669"/>
    <property type="project" value="UniProtKB-KW"/>
</dbReference>
<evidence type="ECO:0000256" key="8">
    <source>
        <dbReference type="ARBA" id="ARBA00022955"/>
    </source>
</evidence>
<dbReference type="GO" id="GO:0004452">
    <property type="term" value="F:isopentenyl-diphosphate delta-isomerase activity"/>
    <property type="evidence" value="ECO:0007669"/>
    <property type="project" value="UniProtKB-EC"/>
</dbReference>
<evidence type="ECO:0000256" key="4">
    <source>
        <dbReference type="ARBA" id="ARBA00012057"/>
    </source>
</evidence>
<evidence type="ECO:0000313" key="18">
    <source>
        <dbReference type="EMBL" id="KAH3660837.1"/>
    </source>
</evidence>
<gene>
    <name evidence="18" type="ORF">OGATHE_005169</name>
</gene>
<comment type="catalytic activity">
    <reaction evidence="12">
        <text>isopentenyl diphosphate = dimethylallyl diphosphate</text>
        <dbReference type="Rhea" id="RHEA:23284"/>
        <dbReference type="ChEBI" id="CHEBI:57623"/>
        <dbReference type="ChEBI" id="CHEBI:128769"/>
        <dbReference type="EC" id="5.3.3.2"/>
    </reaction>
    <physiologicalReaction direction="left-to-right" evidence="12">
        <dbReference type="Rhea" id="RHEA:23285"/>
    </physiologicalReaction>
</comment>
<protein>
    <recommendedName>
        <fullName evidence="13">Isopentenyl-diphosphate Delta-isomerase</fullName>
        <ecNumber evidence="4">5.3.3.2</ecNumber>
    </recommendedName>
    <alternativeName>
        <fullName evidence="15">Isopentenyl pyrophosphate isomerase</fullName>
    </alternativeName>
    <alternativeName>
        <fullName evidence="14">Isopentenyl-diphosphate delta-isomerase</fullName>
    </alternativeName>
</protein>
<evidence type="ECO:0000313" key="19">
    <source>
        <dbReference type="Proteomes" id="UP000788993"/>
    </source>
</evidence>
<keyword evidence="11" id="KW-0413">Isomerase</keyword>
<evidence type="ECO:0000256" key="5">
    <source>
        <dbReference type="ARBA" id="ARBA00022516"/>
    </source>
</evidence>
<evidence type="ECO:0000256" key="2">
    <source>
        <dbReference type="ARBA" id="ARBA00004826"/>
    </source>
</evidence>
<dbReference type="Gene3D" id="3.90.79.10">
    <property type="entry name" value="Nucleoside Triphosphate Pyrophosphohydrolase"/>
    <property type="match status" value="1"/>
</dbReference>